<dbReference type="STRING" id="4232.A0A251UUP3"/>
<protein>
    <submittedName>
        <fullName evidence="7">Putative armadillo-type fold, Importin subunit beta-1, plant</fullName>
    </submittedName>
</protein>
<keyword evidence="3" id="KW-0963">Cytoplasm</keyword>
<comment type="subcellular location">
    <subcellularLocation>
        <location evidence="1">Cytoplasm</location>
    </subcellularLocation>
</comment>
<dbReference type="GO" id="GO:0008139">
    <property type="term" value="F:nuclear localization sequence binding"/>
    <property type="evidence" value="ECO:0000318"/>
    <property type="project" value="GO_Central"/>
</dbReference>
<sequence>MDAAENSPPVRLAATRALKNALELDEACYRAHETVSVVFGATAETERADIRQAAFECLGSVVSTHYAVLEPYREILVERTINALEGDETALALPAIEFWSCICHEEMKLSRVGKSGHRFVETALTRLVSELLGTLLKQDRNDDNRKLAVAGGTCLGLVARTVRDAVIPLVRPFALENISNTDPRYRQAATRACGSYLEGVSVEYLDLPYLLTAMKEDQDRHVQATAQSCVIAVARKRIEDSPEKFSRKLALLRVFEHGSALVREKTMLAVGALACAIGPEFMTHMHLFSERLKTGLVDWNNHEVRFASYRVAGDLCRALDYKGCNGSNAELMKPHVSHLLNLIQKSFKKPNRDTSVARAAVAVLRDLALGPNAEIITEHFAFCMDFCNECLESKDEELIDTATRTLTIMKNRPEDEDQDKKVDIPSAGRRTVVLKNISKPDWLSCAAVTWSHFDNLSFEELSEKVDFDLEILLDAMKKRNTRMKDGVEWTLSCILMLLHTPATGLPVILPKLPQMSDVLLGSIKDSPDVAERACGVIYYLAHGYSCSETTSLSALEPYVSDIVTSLTAAAERNDANLSCAAYETLQAC</sequence>
<dbReference type="Pfam" id="PF25574">
    <property type="entry name" value="TPR_IMB1"/>
    <property type="match status" value="1"/>
</dbReference>
<dbReference type="InterPro" id="IPR058584">
    <property type="entry name" value="IMB1_TNPO1-like_TPR"/>
</dbReference>
<dbReference type="GO" id="GO:0005634">
    <property type="term" value="C:nucleus"/>
    <property type="evidence" value="ECO:0000318"/>
    <property type="project" value="GO_Central"/>
</dbReference>
<dbReference type="InParanoid" id="A0A251UUP3"/>
<evidence type="ECO:0000256" key="2">
    <source>
        <dbReference type="ARBA" id="ARBA00022448"/>
    </source>
</evidence>
<keyword evidence="8" id="KW-1185">Reference proteome</keyword>
<evidence type="ECO:0000313" key="8">
    <source>
        <dbReference type="Proteomes" id="UP000215914"/>
    </source>
</evidence>
<keyword evidence="5" id="KW-0653">Protein transport</keyword>
<organism evidence="7 8">
    <name type="scientific">Helianthus annuus</name>
    <name type="common">Common sunflower</name>
    <dbReference type="NCBI Taxonomy" id="4232"/>
    <lineage>
        <taxon>Eukaryota</taxon>
        <taxon>Viridiplantae</taxon>
        <taxon>Streptophyta</taxon>
        <taxon>Embryophyta</taxon>
        <taxon>Tracheophyta</taxon>
        <taxon>Spermatophyta</taxon>
        <taxon>Magnoliopsida</taxon>
        <taxon>eudicotyledons</taxon>
        <taxon>Gunneridae</taxon>
        <taxon>Pentapetalae</taxon>
        <taxon>asterids</taxon>
        <taxon>campanulids</taxon>
        <taxon>Asterales</taxon>
        <taxon>Asteraceae</taxon>
        <taxon>Asteroideae</taxon>
        <taxon>Heliantheae alliance</taxon>
        <taxon>Heliantheae</taxon>
        <taxon>Helianthus</taxon>
    </lineage>
</organism>
<gene>
    <name evidence="7" type="ORF">HannXRQ_Chr04g0096111</name>
</gene>
<dbReference type="InterPro" id="IPR040122">
    <property type="entry name" value="Importin_beta"/>
</dbReference>
<evidence type="ECO:0000256" key="5">
    <source>
        <dbReference type="ARBA" id="ARBA00022927"/>
    </source>
</evidence>
<feature type="domain" description="Importin subunit beta-1/Transportin-1-like TPR repeats" evidence="6">
    <location>
        <begin position="245"/>
        <end position="321"/>
    </location>
</feature>
<evidence type="ECO:0000313" key="7">
    <source>
        <dbReference type="EMBL" id="OTG27075.1"/>
    </source>
</evidence>
<dbReference type="GO" id="GO:0061608">
    <property type="term" value="F:nuclear import signal receptor activity"/>
    <property type="evidence" value="ECO:0000318"/>
    <property type="project" value="GO_Central"/>
</dbReference>
<evidence type="ECO:0000259" key="6">
    <source>
        <dbReference type="Pfam" id="PF25574"/>
    </source>
</evidence>
<dbReference type="SUPFAM" id="SSF48371">
    <property type="entry name" value="ARM repeat"/>
    <property type="match status" value="2"/>
</dbReference>
<dbReference type="EMBL" id="CM007893">
    <property type="protein sequence ID" value="OTG27075.1"/>
    <property type="molecule type" value="Genomic_DNA"/>
</dbReference>
<dbReference type="GO" id="GO:0005737">
    <property type="term" value="C:cytoplasm"/>
    <property type="evidence" value="ECO:0000318"/>
    <property type="project" value="GO_Central"/>
</dbReference>
<evidence type="ECO:0000256" key="4">
    <source>
        <dbReference type="ARBA" id="ARBA00022737"/>
    </source>
</evidence>
<keyword evidence="4" id="KW-0677">Repeat</keyword>
<evidence type="ECO:0000256" key="3">
    <source>
        <dbReference type="ARBA" id="ARBA00022490"/>
    </source>
</evidence>
<name>A0A251UUP3_HELAN</name>
<dbReference type="Proteomes" id="UP000215914">
    <property type="component" value="Chromosome 4"/>
</dbReference>
<dbReference type="InterPro" id="IPR016024">
    <property type="entry name" value="ARM-type_fold"/>
</dbReference>
<dbReference type="GO" id="GO:0006606">
    <property type="term" value="P:protein import into nucleus"/>
    <property type="evidence" value="ECO:0000318"/>
    <property type="project" value="GO_Central"/>
</dbReference>
<dbReference type="PANTHER" id="PTHR10527">
    <property type="entry name" value="IMPORTIN BETA"/>
    <property type="match status" value="1"/>
</dbReference>
<keyword evidence="2" id="KW-0813">Transport</keyword>
<reference evidence="8" key="1">
    <citation type="journal article" date="2017" name="Nature">
        <title>The sunflower genome provides insights into oil metabolism, flowering and Asterid evolution.</title>
        <authorList>
            <person name="Badouin H."/>
            <person name="Gouzy J."/>
            <person name="Grassa C.J."/>
            <person name="Murat F."/>
            <person name="Staton S.E."/>
            <person name="Cottret L."/>
            <person name="Lelandais-Briere C."/>
            <person name="Owens G.L."/>
            <person name="Carrere S."/>
            <person name="Mayjonade B."/>
            <person name="Legrand L."/>
            <person name="Gill N."/>
            <person name="Kane N.C."/>
            <person name="Bowers J.E."/>
            <person name="Hubner S."/>
            <person name="Bellec A."/>
            <person name="Berard A."/>
            <person name="Berges H."/>
            <person name="Blanchet N."/>
            <person name="Boniface M.C."/>
            <person name="Brunel D."/>
            <person name="Catrice O."/>
            <person name="Chaidir N."/>
            <person name="Claudel C."/>
            <person name="Donnadieu C."/>
            <person name="Faraut T."/>
            <person name="Fievet G."/>
            <person name="Helmstetter N."/>
            <person name="King M."/>
            <person name="Knapp S.J."/>
            <person name="Lai Z."/>
            <person name="Le Paslier M.C."/>
            <person name="Lippi Y."/>
            <person name="Lorenzon L."/>
            <person name="Mandel J.R."/>
            <person name="Marage G."/>
            <person name="Marchand G."/>
            <person name="Marquand E."/>
            <person name="Bret-Mestries E."/>
            <person name="Morien E."/>
            <person name="Nambeesan S."/>
            <person name="Nguyen T."/>
            <person name="Pegot-Espagnet P."/>
            <person name="Pouilly N."/>
            <person name="Raftis F."/>
            <person name="Sallet E."/>
            <person name="Schiex T."/>
            <person name="Thomas J."/>
            <person name="Vandecasteele C."/>
            <person name="Vares D."/>
            <person name="Vear F."/>
            <person name="Vautrin S."/>
            <person name="Crespi M."/>
            <person name="Mangin B."/>
            <person name="Burke J.M."/>
            <person name="Salse J."/>
            <person name="Munos S."/>
            <person name="Vincourt P."/>
            <person name="Rieseberg L.H."/>
            <person name="Langlade N.B."/>
        </authorList>
    </citation>
    <scope>NUCLEOTIDE SEQUENCE [LARGE SCALE GENOMIC DNA]</scope>
    <source>
        <strain evidence="8">cv. SF193</strain>
    </source>
</reference>
<evidence type="ECO:0000256" key="1">
    <source>
        <dbReference type="ARBA" id="ARBA00004496"/>
    </source>
</evidence>
<proteinExistence type="predicted"/>
<accession>A0A251UUP3</accession>
<dbReference type="Gene3D" id="1.25.10.10">
    <property type="entry name" value="Leucine-rich Repeat Variant"/>
    <property type="match status" value="4"/>
</dbReference>
<dbReference type="AlphaFoldDB" id="A0A251UUP3"/>
<dbReference type="InterPro" id="IPR011989">
    <property type="entry name" value="ARM-like"/>
</dbReference>